<proteinExistence type="inferred from homology"/>
<keyword evidence="4 5" id="KW-0030">Aminoacyl-tRNA synthetase</keyword>
<keyword evidence="1 5" id="KW-0436">Ligase</keyword>
<dbReference type="GO" id="GO:0005829">
    <property type="term" value="C:cytosol"/>
    <property type="evidence" value="ECO:0007669"/>
    <property type="project" value="TreeGrafter"/>
</dbReference>
<feature type="region of interest" description="Disordered" evidence="6">
    <location>
        <begin position="26"/>
        <end position="75"/>
    </location>
</feature>
<name>A0A3R8LT11_9BURK</name>
<evidence type="ECO:0000256" key="2">
    <source>
        <dbReference type="ARBA" id="ARBA00022741"/>
    </source>
</evidence>
<dbReference type="Pfam" id="PF00749">
    <property type="entry name" value="tRNA-synt_1c"/>
    <property type="match status" value="1"/>
</dbReference>
<dbReference type="AlphaFoldDB" id="A0A3R8LT11"/>
<dbReference type="InterPro" id="IPR020058">
    <property type="entry name" value="Glu/Gln-tRNA-synth_Ib_cat-dom"/>
</dbReference>
<dbReference type="PANTHER" id="PTHR43311">
    <property type="entry name" value="GLUTAMATE--TRNA LIGASE"/>
    <property type="match status" value="1"/>
</dbReference>
<reference evidence="8 9" key="1">
    <citation type="submission" date="2018-11" db="EMBL/GenBank/DDBJ databases">
        <title>Genome sequencing of Lautropia sp. KCOM 2505 (= ChDC F240).</title>
        <authorList>
            <person name="Kook J.-K."/>
            <person name="Park S.-N."/>
            <person name="Lim Y.K."/>
        </authorList>
    </citation>
    <scope>NUCLEOTIDE SEQUENCE [LARGE SCALE GENOMIC DNA]</scope>
    <source>
        <strain evidence="8 9">KCOM 2505</strain>
    </source>
</reference>
<keyword evidence="3 5" id="KW-0067">ATP-binding</keyword>
<sequence>MLQTAHTLQTAQALQTTEALQTTQALQTTGARQAGPTRQTEPAHQASQRPSQALNTPADETPYPGTCRHGLPAGRQARAWRFRIDTTGTPPPQTLPEATNPLASADFVQPTDGNFPAAQERISNVGKAADLSNITFHDRWLGPQRQNPSLQCGDFILKRADGVWAYQLGVVVDDAESGVTDVVRGADLLSSTGRQILLLRALGAPVPRYLHLPLVMGGNGQKLSKQNGAPGVDTSGRVDAVDILNEAARALGLRQPGTRDVQRWLHEATAQWRARFCGSTINRQ</sequence>
<evidence type="ECO:0000259" key="7">
    <source>
        <dbReference type="Pfam" id="PF00749"/>
    </source>
</evidence>
<comment type="similarity">
    <text evidence="5">Belongs to the class-I aminoacyl-tRNA synthetase family.</text>
</comment>
<evidence type="ECO:0000313" key="9">
    <source>
        <dbReference type="Proteomes" id="UP000270261"/>
    </source>
</evidence>
<organism evidence="8 9">
    <name type="scientific">Lautropia dentalis</name>
    <dbReference type="NCBI Taxonomy" id="2490857"/>
    <lineage>
        <taxon>Bacteria</taxon>
        <taxon>Pseudomonadati</taxon>
        <taxon>Pseudomonadota</taxon>
        <taxon>Betaproteobacteria</taxon>
        <taxon>Burkholderiales</taxon>
        <taxon>Burkholderiaceae</taxon>
        <taxon>Lautropia</taxon>
    </lineage>
</organism>
<accession>A0A3R8LT11</accession>
<protein>
    <submittedName>
        <fullName evidence="8">tRNA glutamyl-Q(34) synthetase GluQRS</fullName>
    </submittedName>
</protein>
<dbReference type="Gene3D" id="3.40.50.620">
    <property type="entry name" value="HUPs"/>
    <property type="match status" value="1"/>
</dbReference>
<dbReference type="GO" id="GO:0005524">
    <property type="term" value="F:ATP binding"/>
    <property type="evidence" value="ECO:0007669"/>
    <property type="project" value="UniProtKB-KW"/>
</dbReference>
<keyword evidence="9" id="KW-1185">Reference proteome</keyword>
<keyword evidence="2 5" id="KW-0547">Nucleotide-binding</keyword>
<dbReference type="EMBL" id="RRUE01000001">
    <property type="protein sequence ID" value="RRN46022.1"/>
    <property type="molecule type" value="Genomic_DNA"/>
</dbReference>
<feature type="compositionally biased region" description="Polar residues" evidence="6">
    <location>
        <begin position="36"/>
        <end position="55"/>
    </location>
</feature>
<dbReference type="GO" id="GO:0006424">
    <property type="term" value="P:glutamyl-tRNA aminoacylation"/>
    <property type="evidence" value="ECO:0007669"/>
    <property type="project" value="TreeGrafter"/>
</dbReference>
<dbReference type="GO" id="GO:0004818">
    <property type="term" value="F:glutamate-tRNA ligase activity"/>
    <property type="evidence" value="ECO:0007669"/>
    <property type="project" value="TreeGrafter"/>
</dbReference>
<comment type="caution">
    <text evidence="8">The sequence shown here is derived from an EMBL/GenBank/DDBJ whole genome shotgun (WGS) entry which is preliminary data.</text>
</comment>
<gene>
    <name evidence="8" type="ORF">EHV23_01355</name>
</gene>
<dbReference type="PANTHER" id="PTHR43311:SF1">
    <property type="entry name" value="GLUTAMYL-Q TRNA(ASP) SYNTHETASE"/>
    <property type="match status" value="1"/>
</dbReference>
<evidence type="ECO:0000256" key="5">
    <source>
        <dbReference type="RuleBase" id="RU363037"/>
    </source>
</evidence>
<dbReference type="SUPFAM" id="SSF52374">
    <property type="entry name" value="Nucleotidylyl transferase"/>
    <property type="match status" value="1"/>
</dbReference>
<evidence type="ECO:0000256" key="3">
    <source>
        <dbReference type="ARBA" id="ARBA00022840"/>
    </source>
</evidence>
<evidence type="ECO:0000256" key="6">
    <source>
        <dbReference type="SAM" id="MobiDB-lite"/>
    </source>
</evidence>
<dbReference type="OrthoDB" id="9807503at2"/>
<keyword evidence="5" id="KW-0648">Protein biosynthesis</keyword>
<feature type="domain" description="Glutamyl/glutaminyl-tRNA synthetase class Ib catalytic" evidence="7">
    <location>
        <begin position="134"/>
        <end position="248"/>
    </location>
</feature>
<dbReference type="Proteomes" id="UP000270261">
    <property type="component" value="Unassembled WGS sequence"/>
</dbReference>
<evidence type="ECO:0000256" key="1">
    <source>
        <dbReference type="ARBA" id="ARBA00022598"/>
    </source>
</evidence>
<evidence type="ECO:0000313" key="8">
    <source>
        <dbReference type="EMBL" id="RRN46022.1"/>
    </source>
</evidence>
<evidence type="ECO:0000256" key="4">
    <source>
        <dbReference type="ARBA" id="ARBA00023146"/>
    </source>
</evidence>
<dbReference type="InterPro" id="IPR049940">
    <property type="entry name" value="GluQ/Sye"/>
</dbReference>
<dbReference type="InterPro" id="IPR014729">
    <property type="entry name" value="Rossmann-like_a/b/a_fold"/>
</dbReference>